<organism evidence="2 3">
    <name type="scientific">Actinacidiphila oryziradicis</name>
    <dbReference type="NCBI Taxonomy" id="2571141"/>
    <lineage>
        <taxon>Bacteria</taxon>
        <taxon>Bacillati</taxon>
        <taxon>Actinomycetota</taxon>
        <taxon>Actinomycetes</taxon>
        <taxon>Kitasatosporales</taxon>
        <taxon>Streptomycetaceae</taxon>
        <taxon>Actinacidiphila</taxon>
    </lineage>
</organism>
<dbReference type="EMBL" id="SUMC01000090">
    <property type="protein sequence ID" value="TKA00109.1"/>
    <property type="molecule type" value="Genomic_DNA"/>
</dbReference>
<gene>
    <name evidence="2" type="ORF">FCI23_43565</name>
</gene>
<sequence length="112" mass="12296">MLAHPLPRVARKILYSTQPVEGYWRFADRLVLRPLPEGNPAVPWLAESYPLIFECAYPGTEDVVLSFSRSDRIADQWMSVLALADPASPRLGPGHVGGSSISPAGGERQPDR</sequence>
<dbReference type="Proteomes" id="UP000305778">
    <property type="component" value="Unassembled WGS sequence"/>
</dbReference>
<keyword evidence="3" id="KW-1185">Reference proteome</keyword>
<feature type="region of interest" description="Disordered" evidence="1">
    <location>
        <begin position="86"/>
        <end position="112"/>
    </location>
</feature>
<name>A0A4V5MYW7_9ACTN</name>
<dbReference type="OrthoDB" id="5117357at2"/>
<proteinExistence type="predicted"/>
<accession>A0A4V5MYW7</accession>
<evidence type="ECO:0000256" key="1">
    <source>
        <dbReference type="SAM" id="MobiDB-lite"/>
    </source>
</evidence>
<dbReference type="AlphaFoldDB" id="A0A4V5MYW7"/>
<reference evidence="2 3" key="1">
    <citation type="submission" date="2019-04" db="EMBL/GenBank/DDBJ databases">
        <title>Streptomyces oryziradicis sp. nov., a novel actinomycete isolated from rhizosphere soil of rice (Oryza sativa L.).</title>
        <authorList>
            <person name="Li C."/>
        </authorList>
    </citation>
    <scope>NUCLEOTIDE SEQUENCE [LARGE SCALE GENOMIC DNA]</scope>
    <source>
        <strain evidence="2 3">NEAU-C40</strain>
    </source>
</reference>
<protein>
    <submittedName>
        <fullName evidence="2">Uncharacterized protein</fullName>
    </submittedName>
</protein>
<dbReference type="RefSeq" id="WP_136729592.1">
    <property type="nucleotide sequence ID" value="NZ_SUMC01000090.1"/>
</dbReference>
<comment type="caution">
    <text evidence="2">The sequence shown here is derived from an EMBL/GenBank/DDBJ whole genome shotgun (WGS) entry which is preliminary data.</text>
</comment>
<evidence type="ECO:0000313" key="2">
    <source>
        <dbReference type="EMBL" id="TKA00109.1"/>
    </source>
</evidence>
<evidence type="ECO:0000313" key="3">
    <source>
        <dbReference type="Proteomes" id="UP000305778"/>
    </source>
</evidence>